<dbReference type="EC" id="2.7.6.2" evidence="1"/>
<keyword evidence="4" id="KW-1185">Reference proteome</keyword>
<keyword evidence="3" id="KW-0808">Transferase</keyword>
<dbReference type="NCBIfam" id="TIGR01378">
    <property type="entry name" value="thi_PPkinase"/>
    <property type="match status" value="1"/>
</dbReference>
<dbReference type="InterPro" id="IPR006282">
    <property type="entry name" value="Thi_PPkinase"/>
</dbReference>
<accession>A0ABS6D0B8</accession>
<dbReference type="PANTHER" id="PTHR41299:SF1">
    <property type="entry name" value="THIAMINE PYROPHOSPHOKINASE"/>
    <property type="match status" value="1"/>
</dbReference>
<feature type="domain" description="Thiamin pyrophosphokinase thiamin-binding" evidence="2">
    <location>
        <begin position="149"/>
        <end position="211"/>
    </location>
</feature>
<evidence type="ECO:0000256" key="1">
    <source>
        <dbReference type="NCBIfam" id="TIGR01378"/>
    </source>
</evidence>
<protein>
    <recommendedName>
        <fullName evidence="1">Thiamine diphosphokinase</fullName>
        <ecNumber evidence="1">2.7.6.2</ecNumber>
    </recommendedName>
</protein>
<dbReference type="RefSeq" id="WP_216239106.1">
    <property type="nucleotide sequence ID" value="NZ_JABACJ020000001.1"/>
</dbReference>
<dbReference type="Pfam" id="PF04265">
    <property type="entry name" value="TPK_B1_binding"/>
    <property type="match status" value="1"/>
</dbReference>
<dbReference type="SMART" id="SM00983">
    <property type="entry name" value="TPK_B1_binding"/>
    <property type="match status" value="1"/>
</dbReference>
<evidence type="ECO:0000313" key="3">
    <source>
        <dbReference type="EMBL" id="MBU3874677.1"/>
    </source>
</evidence>
<evidence type="ECO:0000259" key="2">
    <source>
        <dbReference type="SMART" id="SM00983"/>
    </source>
</evidence>
<organism evidence="3 4">
    <name type="scientific">Faecalicatena faecalis</name>
    <dbReference type="NCBI Taxonomy" id="2726362"/>
    <lineage>
        <taxon>Bacteria</taxon>
        <taxon>Bacillati</taxon>
        <taxon>Bacillota</taxon>
        <taxon>Clostridia</taxon>
        <taxon>Lachnospirales</taxon>
        <taxon>Lachnospiraceae</taxon>
        <taxon>Faecalicatena</taxon>
    </lineage>
</organism>
<dbReference type="Proteomes" id="UP000723714">
    <property type="component" value="Unassembled WGS sequence"/>
</dbReference>
<name>A0ABS6D0B8_9FIRM</name>
<dbReference type="InterPro" id="IPR053149">
    <property type="entry name" value="TPK"/>
</dbReference>
<dbReference type="EMBL" id="JABACJ020000001">
    <property type="protein sequence ID" value="MBU3874677.1"/>
    <property type="molecule type" value="Genomic_DNA"/>
</dbReference>
<reference evidence="3 4" key="1">
    <citation type="submission" date="2021-06" db="EMBL/GenBank/DDBJ databases">
        <title>Faecalicatena sp. nov. isolated from porcine feces.</title>
        <authorList>
            <person name="Oh B.S."/>
            <person name="Lee J.H."/>
        </authorList>
    </citation>
    <scope>NUCLEOTIDE SEQUENCE [LARGE SCALE GENOMIC DNA]</scope>
    <source>
        <strain evidence="3 4">AGMB00832</strain>
    </source>
</reference>
<dbReference type="PANTHER" id="PTHR41299">
    <property type="entry name" value="THIAMINE PYROPHOSPHOKINASE"/>
    <property type="match status" value="1"/>
</dbReference>
<sequence length="217" mass="24482">MSRRTVIVSGGLLEEEFALDILKDEETEFIIGVDSGLIFLYEHGILPDYIVGDFDSAPEEVITYYKEETKVPIREFNPVKDASDTEIALRLCLDLRRQNILILGGTGTRMDHAWANVQSLKIALDAGADARIVDKHNQIRLLDRDFVLKKEEAFGPYFSVFPLDGTVENFSLKGAKYPLDYHALTPFDSLCVSNEIEGDEVEITFPYGIVVLMETRD</sequence>
<comment type="caution">
    <text evidence="3">The sequence shown here is derived from an EMBL/GenBank/DDBJ whole genome shotgun (WGS) entry which is preliminary data.</text>
</comment>
<dbReference type="InterPro" id="IPR007373">
    <property type="entry name" value="Thiamin_PyroPKinase_B1-bd"/>
</dbReference>
<dbReference type="InterPro" id="IPR007371">
    <property type="entry name" value="TPK_catalytic"/>
</dbReference>
<proteinExistence type="predicted"/>
<dbReference type="CDD" id="cd07995">
    <property type="entry name" value="TPK"/>
    <property type="match status" value="1"/>
</dbReference>
<dbReference type="GO" id="GO:0004788">
    <property type="term" value="F:thiamine diphosphokinase activity"/>
    <property type="evidence" value="ECO:0007669"/>
    <property type="project" value="UniProtKB-EC"/>
</dbReference>
<dbReference type="Pfam" id="PF04263">
    <property type="entry name" value="TPK_catalytic"/>
    <property type="match status" value="1"/>
</dbReference>
<evidence type="ECO:0000313" key="4">
    <source>
        <dbReference type="Proteomes" id="UP000723714"/>
    </source>
</evidence>
<gene>
    <name evidence="3" type="ORF">HGO97_002470</name>
</gene>